<accession>A0A381ZRL5</accession>
<dbReference type="EMBL" id="UINC01022394">
    <property type="protein sequence ID" value="SVA91915.1"/>
    <property type="molecule type" value="Genomic_DNA"/>
</dbReference>
<proteinExistence type="predicted"/>
<feature type="compositionally biased region" description="Basic residues" evidence="1">
    <location>
        <begin position="1"/>
        <end position="12"/>
    </location>
</feature>
<organism evidence="2">
    <name type="scientific">marine metagenome</name>
    <dbReference type="NCBI Taxonomy" id="408172"/>
    <lineage>
        <taxon>unclassified sequences</taxon>
        <taxon>metagenomes</taxon>
        <taxon>ecological metagenomes</taxon>
    </lineage>
</organism>
<dbReference type="AlphaFoldDB" id="A0A381ZRL5"/>
<evidence type="ECO:0000256" key="1">
    <source>
        <dbReference type="SAM" id="MobiDB-lite"/>
    </source>
</evidence>
<name>A0A381ZRL5_9ZZZZ</name>
<reference evidence="2" key="1">
    <citation type="submission" date="2018-05" db="EMBL/GenBank/DDBJ databases">
        <authorList>
            <person name="Lanie J.A."/>
            <person name="Ng W.-L."/>
            <person name="Kazmierczak K.M."/>
            <person name="Andrzejewski T.M."/>
            <person name="Davidsen T.M."/>
            <person name="Wayne K.J."/>
            <person name="Tettelin H."/>
            <person name="Glass J.I."/>
            <person name="Rusch D."/>
            <person name="Podicherti R."/>
            <person name="Tsui H.-C.T."/>
            <person name="Winkler M.E."/>
        </authorList>
    </citation>
    <scope>NUCLEOTIDE SEQUENCE</scope>
</reference>
<dbReference type="InterPro" id="IPR023203">
    <property type="entry name" value="TTHA0068_sf"/>
</dbReference>
<dbReference type="Pfam" id="PF03745">
    <property type="entry name" value="DUF309"/>
    <property type="match status" value="1"/>
</dbReference>
<protein>
    <recommendedName>
        <fullName evidence="3">DUF309 domain-containing protein</fullName>
    </recommendedName>
</protein>
<evidence type="ECO:0008006" key="3">
    <source>
        <dbReference type="Google" id="ProtNLM"/>
    </source>
</evidence>
<sequence>PERRFPRYRHRLGQTPHPRTDPEGHSWECPAPESPPLTSDNWRQHDAWLFGIDLFNHGYWWEAHECWEAAWYTTKDEAICHLLQGLIQLAAAWLKWEDGNQRGRRGLWRRSRDHLSAAATAQSSLAGLDVVCVVDAMDRLFAQDAVRPASAVTPDLPRLCLSPD</sequence>
<feature type="region of interest" description="Disordered" evidence="1">
    <location>
        <begin position="1"/>
        <end position="36"/>
    </location>
</feature>
<dbReference type="InterPro" id="IPR005500">
    <property type="entry name" value="DUF309"/>
</dbReference>
<gene>
    <name evidence="2" type="ORF">METZ01_LOCUS144769</name>
</gene>
<dbReference type="SUPFAM" id="SSF140663">
    <property type="entry name" value="TTHA0068-like"/>
    <property type="match status" value="1"/>
</dbReference>
<evidence type="ECO:0000313" key="2">
    <source>
        <dbReference type="EMBL" id="SVA91915.1"/>
    </source>
</evidence>
<dbReference type="PANTHER" id="PTHR34796">
    <property type="entry name" value="EXPRESSED PROTEIN"/>
    <property type="match status" value="1"/>
</dbReference>
<dbReference type="PANTHER" id="PTHR34796:SF1">
    <property type="entry name" value="EXPRESSED PROTEIN"/>
    <property type="match status" value="1"/>
</dbReference>
<feature type="non-terminal residue" evidence="2">
    <location>
        <position position="1"/>
    </location>
</feature>
<dbReference type="Gene3D" id="1.10.3450.10">
    <property type="entry name" value="TTHA0068-like"/>
    <property type="match status" value="1"/>
</dbReference>